<sequence>MGKAGYARGVNSIREIAERRGPFAVVYMDASHDTEDAAHQLELRRRSISGRLREAGASAEMIALFDRAVAEGPPGRGRAGRVLIIDDHTVHADELLPEPPAREVVRVSPLPYLLPLLRHHEELIPHVVAVVDKVGCDLTVVDENGSVTERSVDQDPYPVHKTGGGAWAHRSMQQRVEETTRRTIDDLAEQVRAEAEQVHAEVIVVAGEVSARNALHHALPEHGPTVVEVEAGARAAGGDPGELDAAVHRVVAEQARHDIEEVLDTVAAEIARPEGLAVSGLDATAEALRMARVDRLLIDPDRLGDRTVLVGADRAQVSVDLHAPAGWTGSTAPRQSCRADEALPVAAILTGAEVIVTGGVPSEDGVAALVRHR</sequence>
<dbReference type="EMBL" id="SNXK01000005">
    <property type="protein sequence ID" value="TDP32973.1"/>
    <property type="molecule type" value="Genomic_DNA"/>
</dbReference>
<evidence type="ECO:0000313" key="1">
    <source>
        <dbReference type="EMBL" id="TDP32973.1"/>
    </source>
</evidence>
<dbReference type="AlphaFoldDB" id="A0A4R6P720"/>
<name>A0A4R6P720_NOCIG</name>
<dbReference type="InterPro" id="IPR040701">
    <property type="entry name" value="Bact_RF_family2"/>
</dbReference>
<comment type="caution">
    <text evidence="1">The sequence shown here is derived from an EMBL/GenBank/DDBJ whole genome shotgun (WGS) entry which is preliminary data.</text>
</comment>
<accession>A0A4R6P720</accession>
<dbReference type="Proteomes" id="UP000295087">
    <property type="component" value="Unassembled WGS sequence"/>
</dbReference>
<dbReference type="Pfam" id="PF18844">
    <property type="entry name" value="baeRF_family2"/>
    <property type="match status" value="1"/>
</dbReference>
<evidence type="ECO:0008006" key="3">
    <source>
        <dbReference type="Google" id="ProtNLM"/>
    </source>
</evidence>
<keyword evidence="2" id="KW-1185">Reference proteome</keyword>
<reference evidence="1 2" key="1">
    <citation type="submission" date="2019-03" db="EMBL/GenBank/DDBJ databases">
        <title>Genomic Encyclopedia of Type Strains, Phase IV (KMG-IV): sequencing the most valuable type-strain genomes for metagenomic binning, comparative biology and taxonomic classification.</title>
        <authorList>
            <person name="Goeker M."/>
        </authorList>
    </citation>
    <scope>NUCLEOTIDE SEQUENCE [LARGE SCALE GENOMIC DNA]</scope>
    <source>
        <strain evidence="1 2">DSM 44496</strain>
    </source>
</reference>
<gene>
    <name evidence="1" type="ORF">DFR75_105211</name>
</gene>
<evidence type="ECO:0000313" key="2">
    <source>
        <dbReference type="Proteomes" id="UP000295087"/>
    </source>
</evidence>
<proteinExistence type="predicted"/>
<organism evidence="1 2">
    <name type="scientific">Nocardia ignorata</name>
    <dbReference type="NCBI Taxonomy" id="145285"/>
    <lineage>
        <taxon>Bacteria</taxon>
        <taxon>Bacillati</taxon>
        <taxon>Actinomycetota</taxon>
        <taxon>Actinomycetes</taxon>
        <taxon>Mycobacteriales</taxon>
        <taxon>Nocardiaceae</taxon>
        <taxon>Nocardia</taxon>
    </lineage>
</organism>
<protein>
    <recommendedName>
        <fullName evidence="3">Peptide subunit release factor 1 (ERF1)</fullName>
    </recommendedName>
</protein>